<dbReference type="Proteomes" id="UP000243217">
    <property type="component" value="Unassembled WGS sequence"/>
</dbReference>
<dbReference type="PANTHER" id="PTHR10161:SF14">
    <property type="entry name" value="TARTRATE-RESISTANT ACID PHOSPHATASE TYPE 5"/>
    <property type="match status" value="1"/>
</dbReference>
<protein>
    <recommendedName>
        <fullName evidence="7">Calcineurin-like phosphoesterase domain-containing protein</fullName>
    </recommendedName>
</protein>
<gene>
    <name evidence="5" type="ORF">THRCLA_21807</name>
</gene>
<evidence type="ECO:0000256" key="3">
    <source>
        <dbReference type="SAM" id="MobiDB-lite"/>
    </source>
</evidence>
<feature type="transmembrane region" description="Helical" evidence="4">
    <location>
        <begin position="24"/>
        <end position="47"/>
    </location>
</feature>
<dbReference type="OrthoDB" id="411211at2759"/>
<keyword evidence="1" id="KW-0732">Signal</keyword>
<feature type="region of interest" description="Disordered" evidence="3">
    <location>
        <begin position="59"/>
        <end position="82"/>
    </location>
</feature>
<dbReference type="InterPro" id="IPR029052">
    <property type="entry name" value="Metallo-depent_PP-like"/>
</dbReference>
<keyword evidence="4" id="KW-1133">Transmembrane helix</keyword>
<proteinExistence type="predicted"/>
<keyword evidence="4" id="KW-0812">Transmembrane</keyword>
<dbReference type="AlphaFoldDB" id="A0A1V9ZNP1"/>
<keyword evidence="2" id="KW-0378">Hydrolase</keyword>
<keyword evidence="4" id="KW-0472">Membrane</keyword>
<evidence type="ECO:0000256" key="4">
    <source>
        <dbReference type="SAM" id="Phobius"/>
    </source>
</evidence>
<keyword evidence="6" id="KW-1185">Reference proteome</keyword>
<comment type="caution">
    <text evidence="5">The sequence shown here is derived from an EMBL/GenBank/DDBJ whole genome shotgun (WGS) entry which is preliminary data.</text>
</comment>
<evidence type="ECO:0000313" key="5">
    <source>
        <dbReference type="EMBL" id="OQR99607.1"/>
    </source>
</evidence>
<sequence length="461" mass="50844">MDTEERAEAFSSSRYRRSKLPQSLLIFSIVVAVGAAIGAVIGVIITIKYKAQQATILNSPSPNQTQQTQPESTALVSSSTPSSDISKESFDFHAFGIGNWAPVALPESKAYRTDSAVQKSIAELMAATAKIMPPQFILSHGGNLLLSGGQVKRAAQFDTLFTKIYADESLSTAPWLNVMGDVEYGGGNYLCSNYSTEATSPFISCSSNTAMLRGLKAKVRHIERSRHHKASSEINDTRWILRDQLYKYSAHSNGIVIDSFHLNLIVPKTAHVICCQCFGYGGSCPKLHEIDNFDEFPKSCAGGHESWYEDCRDTFDEAMDDAFDALKEALQLSSATWKIVHAYSSGLHDIPSSDQSKWFQLLNQFNVQLWINGHSRQASHSIFQTNSTHSPIHFWTNGLGGGQLPLAQKKMKAMWSDVKDGFLTLSFSTLWAKVQYLSPSTNDPLYCYYIPQSGLGSGQNC</sequence>
<evidence type="ECO:0008006" key="7">
    <source>
        <dbReference type="Google" id="ProtNLM"/>
    </source>
</evidence>
<reference evidence="5 6" key="1">
    <citation type="journal article" date="2014" name="Genome Biol. Evol.">
        <title>The secreted proteins of Achlya hypogyna and Thraustotheca clavata identify the ancestral oomycete secretome and reveal gene acquisitions by horizontal gene transfer.</title>
        <authorList>
            <person name="Misner I."/>
            <person name="Blouin N."/>
            <person name="Leonard G."/>
            <person name="Richards T.A."/>
            <person name="Lane C.E."/>
        </authorList>
    </citation>
    <scope>NUCLEOTIDE SEQUENCE [LARGE SCALE GENOMIC DNA]</scope>
    <source>
        <strain evidence="5 6">ATCC 34112</strain>
    </source>
</reference>
<dbReference type="PANTHER" id="PTHR10161">
    <property type="entry name" value="TARTRATE-RESISTANT ACID PHOSPHATASE TYPE 5"/>
    <property type="match status" value="1"/>
</dbReference>
<dbReference type="GO" id="GO:0016787">
    <property type="term" value="F:hydrolase activity"/>
    <property type="evidence" value="ECO:0007669"/>
    <property type="project" value="UniProtKB-KW"/>
</dbReference>
<dbReference type="EMBL" id="JNBS01001795">
    <property type="protein sequence ID" value="OQR99607.1"/>
    <property type="molecule type" value="Genomic_DNA"/>
</dbReference>
<name>A0A1V9ZNP1_9STRA</name>
<accession>A0A1V9ZNP1</accession>
<evidence type="ECO:0000313" key="6">
    <source>
        <dbReference type="Proteomes" id="UP000243217"/>
    </source>
</evidence>
<organism evidence="5 6">
    <name type="scientific">Thraustotheca clavata</name>
    <dbReference type="NCBI Taxonomy" id="74557"/>
    <lineage>
        <taxon>Eukaryota</taxon>
        <taxon>Sar</taxon>
        <taxon>Stramenopiles</taxon>
        <taxon>Oomycota</taxon>
        <taxon>Saprolegniomycetes</taxon>
        <taxon>Saprolegniales</taxon>
        <taxon>Achlyaceae</taxon>
        <taxon>Thraustotheca</taxon>
    </lineage>
</organism>
<dbReference type="STRING" id="74557.A0A1V9ZNP1"/>
<evidence type="ECO:0000256" key="1">
    <source>
        <dbReference type="ARBA" id="ARBA00022729"/>
    </source>
</evidence>
<dbReference type="InterPro" id="IPR051558">
    <property type="entry name" value="Metallophosphoesterase_PAP"/>
</dbReference>
<dbReference type="SUPFAM" id="SSF56300">
    <property type="entry name" value="Metallo-dependent phosphatases"/>
    <property type="match status" value="1"/>
</dbReference>
<evidence type="ECO:0000256" key="2">
    <source>
        <dbReference type="ARBA" id="ARBA00022801"/>
    </source>
</evidence>
<dbReference type="Gene3D" id="3.60.21.10">
    <property type="match status" value="1"/>
</dbReference>